<dbReference type="Pfam" id="PF08711">
    <property type="entry name" value="Med26"/>
    <property type="match status" value="1"/>
</dbReference>
<feature type="region of interest" description="Disordered" evidence="2">
    <location>
        <begin position="205"/>
        <end position="253"/>
    </location>
</feature>
<evidence type="ECO:0000313" key="5">
    <source>
        <dbReference type="Proteomes" id="UP000243217"/>
    </source>
</evidence>
<comment type="subcellular location">
    <subcellularLocation>
        <location evidence="1">Nucleus</location>
    </subcellularLocation>
</comment>
<dbReference type="GO" id="GO:0008157">
    <property type="term" value="F:protein phosphatase 1 binding"/>
    <property type="evidence" value="ECO:0007669"/>
    <property type="project" value="TreeGrafter"/>
</dbReference>
<dbReference type="Proteomes" id="UP000243217">
    <property type="component" value="Unassembled WGS sequence"/>
</dbReference>
<dbReference type="GO" id="GO:0000785">
    <property type="term" value="C:chromatin"/>
    <property type="evidence" value="ECO:0007669"/>
    <property type="project" value="TreeGrafter"/>
</dbReference>
<dbReference type="Gene3D" id="1.20.930.10">
    <property type="entry name" value="Conserved domain common to transcription factors TFIIS, elongin A, CRSP70"/>
    <property type="match status" value="1"/>
</dbReference>
<dbReference type="GO" id="GO:0072357">
    <property type="term" value="C:PTW/PP1 phosphatase complex"/>
    <property type="evidence" value="ECO:0007669"/>
    <property type="project" value="TreeGrafter"/>
</dbReference>
<name>A0A1V9ZZP0_9STRA</name>
<dbReference type="PANTHER" id="PTHR46557">
    <property type="entry name" value="SERINE/THREONINE-PROTEIN PHOSPHATASE 1 REGULATORY SUBUNIT 10-RELATED"/>
    <property type="match status" value="1"/>
</dbReference>
<evidence type="ECO:0000313" key="4">
    <source>
        <dbReference type="EMBL" id="OQS03411.1"/>
    </source>
</evidence>
<evidence type="ECO:0000256" key="2">
    <source>
        <dbReference type="SAM" id="MobiDB-lite"/>
    </source>
</evidence>
<gene>
    <name evidence="4" type="ORF">THRCLA_04293</name>
</gene>
<keyword evidence="1" id="KW-0539">Nucleus</keyword>
<keyword evidence="5" id="KW-1185">Reference proteome</keyword>
<feature type="domain" description="TFIIS N-terminal" evidence="3">
    <location>
        <begin position="133"/>
        <end position="207"/>
    </location>
</feature>
<proteinExistence type="predicted"/>
<dbReference type="AlphaFoldDB" id="A0A1V9ZZP0"/>
<feature type="compositionally biased region" description="Low complexity" evidence="2">
    <location>
        <begin position="222"/>
        <end position="235"/>
    </location>
</feature>
<sequence>MSSAWTSLVQAQHKGFSQLTHAFDSRVHEHESLLGVNPINGKASAKRKRSENKSPLRTIGTPGNEQEKTLVHVCDQECVVLETCIDRFLALFANAKTEPDQAKLLQVLENTVKKENQLSTNVVRAFESSGGLKTAKTWLEAAVSFNQVSFLELVLTVLKVLPLTLASITEARINEPIVALRKSASNAQVKRAAQELLKTWRSKFTEKSPKESNGSPPPKQPSPTAASTTSTRVPTKSNTLLTNLLMKPKDNKPTKVKDLTITKMLKEKQIKDKEVTAQAESPKTPLALPAIVSFGDVKATDVPSVASTKRIRWADNHGKELTQIQIIESWRDMIYHTEEDDKEQPMSIHPTDSFKDAKLREHANEKNAFKNKHHERLAVIKPTMEWRTPALVQLPEEVAGRPADLTTEEMTVQTNRTRKDVEWILLGTEVPPPSPHEWVRSSADIFLGPPVQIALSDGTPDDHHHEYFSPATAPVPQESSSKKDFIASTFGSLDKSTISLLLENEHILGQVYDEVLRTRRRITDARIHEILNATRHYGNAVVAPTYPAPHGYPPRPNSYSTDSSIRNSMYDHHGYPPAGTAPNKRPYDGYNDSSSYAPKRHQTAPPPLAYTPQYTPENNDPYGRAGVQRPLPMQTGGRPQVTKYNRPTYAAPSRPTANGGRGY</sequence>
<dbReference type="GO" id="GO:0005634">
    <property type="term" value="C:nucleus"/>
    <property type="evidence" value="ECO:0007669"/>
    <property type="project" value="UniProtKB-SubCell"/>
</dbReference>
<reference evidence="4 5" key="1">
    <citation type="journal article" date="2014" name="Genome Biol. Evol.">
        <title>The secreted proteins of Achlya hypogyna and Thraustotheca clavata identify the ancestral oomycete secretome and reveal gene acquisitions by horizontal gene transfer.</title>
        <authorList>
            <person name="Misner I."/>
            <person name="Blouin N."/>
            <person name="Leonard G."/>
            <person name="Richards T.A."/>
            <person name="Lane C.E."/>
        </authorList>
    </citation>
    <scope>NUCLEOTIDE SEQUENCE [LARGE SCALE GENOMIC DNA]</scope>
    <source>
        <strain evidence="4 5">ATCC 34112</strain>
    </source>
</reference>
<feature type="compositionally biased region" description="Pro residues" evidence="2">
    <location>
        <begin position="546"/>
        <end position="556"/>
    </location>
</feature>
<dbReference type="SUPFAM" id="SSF47676">
    <property type="entry name" value="Conserved domain common to transcription factors TFIIS, elongin A, CRSP70"/>
    <property type="match status" value="1"/>
</dbReference>
<feature type="region of interest" description="Disordered" evidence="2">
    <location>
        <begin position="34"/>
        <end position="63"/>
    </location>
</feature>
<comment type="caution">
    <text evidence="4">The sequence shown here is derived from an EMBL/GenBank/DDBJ whole genome shotgun (WGS) entry which is preliminary data.</text>
</comment>
<feature type="region of interest" description="Disordered" evidence="2">
    <location>
        <begin position="546"/>
        <end position="663"/>
    </location>
</feature>
<dbReference type="OrthoDB" id="70632at2759"/>
<evidence type="ECO:0000256" key="1">
    <source>
        <dbReference type="PROSITE-ProRule" id="PRU00649"/>
    </source>
</evidence>
<dbReference type="InterPro" id="IPR017923">
    <property type="entry name" value="TFIIS_N"/>
</dbReference>
<evidence type="ECO:0000259" key="3">
    <source>
        <dbReference type="PROSITE" id="PS51319"/>
    </source>
</evidence>
<organism evidence="4 5">
    <name type="scientific">Thraustotheca clavata</name>
    <dbReference type="NCBI Taxonomy" id="74557"/>
    <lineage>
        <taxon>Eukaryota</taxon>
        <taxon>Sar</taxon>
        <taxon>Stramenopiles</taxon>
        <taxon>Oomycota</taxon>
        <taxon>Saprolegniomycetes</taxon>
        <taxon>Saprolegniales</taxon>
        <taxon>Achlyaceae</taxon>
        <taxon>Thraustotheca</taxon>
    </lineage>
</organism>
<dbReference type="InterPro" id="IPR035441">
    <property type="entry name" value="TFIIS/LEDGF_dom_sf"/>
</dbReference>
<protein>
    <recommendedName>
        <fullName evidence="3">TFIIS N-terminal domain-containing protein</fullName>
    </recommendedName>
</protein>
<dbReference type="PROSITE" id="PS51319">
    <property type="entry name" value="TFIIS_N"/>
    <property type="match status" value="1"/>
</dbReference>
<feature type="compositionally biased region" description="Polar residues" evidence="2">
    <location>
        <begin position="557"/>
        <end position="567"/>
    </location>
</feature>
<accession>A0A1V9ZZP0</accession>
<dbReference type="EMBL" id="JNBS01000909">
    <property type="protein sequence ID" value="OQS03411.1"/>
    <property type="molecule type" value="Genomic_DNA"/>
</dbReference>
<dbReference type="PANTHER" id="PTHR46557:SF1">
    <property type="entry name" value="SERINE_THREONINE-PROTEIN PHOSPHATASE 1 REGULATORY SUBUNIT 10"/>
    <property type="match status" value="1"/>
</dbReference>